<feature type="transmembrane region" description="Helical" evidence="3">
    <location>
        <begin position="38"/>
        <end position="57"/>
    </location>
</feature>
<dbReference type="GO" id="GO:0005886">
    <property type="term" value="C:plasma membrane"/>
    <property type="evidence" value="ECO:0007669"/>
    <property type="project" value="TreeGrafter"/>
</dbReference>
<proteinExistence type="predicted"/>
<evidence type="ECO:0000313" key="5">
    <source>
        <dbReference type="Proteomes" id="UP000431269"/>
    </source>
</evidence>
<keyword evidence="1" id="KW-0201">Cytochrome c-type biogenesis</keyword>
<dbReference type="Proteomes" id="UP000431269">
    <property type="component" value="Chromosome"/>
</dbReference>
<organism evidence="4 5">
    <name type="scientific">Terricaulis silvestris</name>
    <dbReference type="NCBI Taxonomy" id="2686094"/>
    <lineage>
        <taxon>Bacteria</taxon>
        <taxon>Pseudomonadati</taxon>
        <taxon>Pseudomonadota</taxon>
        <taxon>Alphaproteobacteria</taxon>
        <taxon>Caulobacterales</taxon>
        <taxon>Caulobacteraceae</taxon>
        <taxon>Terricaulis</taxon>
    </lineage>
</organism>
<dbReference type="AlphaFoldDB" id="A0A6I6MK32"/>
<protein>
    <submittedName>
        <fullName evidence="4">Cytochrome c biogenesis factor</fullName>
    </submittedName>
</protein>
<dbReference type="RefSeq" id="WP_158766426.1">
    <property type="nucleotide sequence ID" value="NZ_CP047045.1"/>
</dbReference>
<dbReference type="InterPro" id="IPR011990">
    <property type="entry name" value="TPR-like_helical_dom_sf"/>
</dbReference>
<dbReference type="KEGG" id="tsv:DSM104635_02430"/>
<dbReference type="GO" id="GO:0017004">
    <property type="term" value="P:cytochrome complex assembly"/>
    <property type="evidence" value="ECO:0007669"/>
    <property type="project" value="UniProtKB-KW"/>
</dbReference>
<keyword evidence="2" id="KW-0802">TPR repeat</keyword>
<dbReference type="EMBL" id="CP047045">
    <property type="protein sequence ID" value="QGZ95580.1"/>
    <property type="molecule type" value="Genomic_DNA"/>
</dbReference>
<dbReference type="Gene3D" id="1.25.40.10">
    <property type="entry name" value="Tetratricopeptide repeat domain"/>
    <property type="match status" value="1"/>
</dbReference>
<feature type="repeat" description="TPR" evidence="2">
    <location>
        <begin position="102"/>
        <end position="135"/>
    </location>
</feature>
<dbReference type="PANTHER" id="PTHR47870:SF1">
    <property type="entry name" value="CYTOCHROME C-TYPE BIOGENESIS PROTEIN CCMH"/>
    <property type="match status" value="1"/>
</dbReference>
<feature type="transmembrane region" description="Helical" evidence="3">
    <location>
        <begin position="6"/>
        <end position="26"/>
    </location>
</feature>
<gene>
    <name evidence="4" type="ORF">DSM104635_02430</name>
</gene>
<sequence length="223" mass="24325">MWSSLAVLLVGAVITAAAAFWVLRAYRRAGGGVRSRMPALMLCAIVSVAALGVYITIGRPELADAPYAERLEALKQRDPSTFTADETLAILRETARANPRDPLPLFYSGQLLLGQSRYREAAAAFDSALRRDPRLAEAMLGLGRALVRIEDGRVTPEALALFQQAGALTNDPAPWIYQAMAAMEENREADARAFWSEAYTRMAPDDPRRDMARQMGAGARRGG</sequence>
<reference evidence="5" key="1">
    <citation type="submission" date="2019-12" db="EMBL/GenBank/DDBJ databases">
        <title>Complete genome of Terracaulis silvestris 0127_4.</title>
        <authorList>
            <person name="Vieira S."/>
            <person name="Riedel T."/>
            <person name="Sproer C."/>
            <person name="Pascual J."/>
            <person name="Boedeker C."/>
            <person name="Overmann J."/>
        </authorList>
    </citation>
    <scope>NUCLEOTIDE SEQUENCE [LARGE SCALE GENOMIC DNA]</scope>
    <source>
        <strain evidence="5">0127_4</strain>
    </source>
</reference>
<keyword evidence="3" id="KW-0812">Transmembrane</keyword>
<dbReference type="PROSITE" id="PS50005">
    <property type="entry name" value="TPR"/>
    <property type="match status" value="1"/>
</dbReference>
<dbReference type="SUPFAM" id="SSF48452">
    <property type="entry name" value="TPR-like"/>
    <property type="match status" value="1"/>
</dbReference>
<evidence type="ECO:0000313" key="4">
    <source>
        <dbReference type="EMBL" id="QGZ95580.1"/>
    </source>
</evidence>
<dbReference type="InterPro" id="IPR051263">
    <property type="entry name" value="C-type_cytochrome_biogenesis"/>
</dbReference>
<dbReference type="InterPro" id="IPR019734">
    <property type="entry name" value="TPR_rpt"/>
</dbReference>
<dbReference type="PANTHER" id="PTHR47870">
    <property type="entry name" value="CYTOCHROME C-TYPE BIOGENESIS PROTEIN CCMH"/>
    <property type="match status" value="1"/>
</dbReference>
<keyword evidence="3" id="KW-0472">Membrane</keyword>
<keyword evidence="3" id="KW-1133">Transmembrane helix</keyword>
<keyword evidence="5" id="KW-1185">Reference proteome</keyword>
<evidence type="ECO:0000256" key="3">
    <source>
        <dbReference type="SAM" id="Phobius"/>
    </source>
</evidence>
<name>A0A6I6MK32_9CAUL</name>
<accession>A0A6I6MK32</accession>
<evidence type="ECO:0000256" key="2">
    <source>
        <dbReference type="PROSITE-ProRule" id="PRU00339"/>
    </source>
</evidence>
<evidence type="ECO:0000256" key="1">
    <source>
        <dbReference type="ARBA" id="ARBA00022748"/>
    </source>
</evidence>